<evidence type="ECO:0000259" key="4">
    <source>
        <dbReference type="PROSITE" id="PS51063"/>
    </source>
</evidence>
<evidence type="ECO:0000256" key="3">
    <source>
        <dbReference type="ARBA" id="ARBA00023163"/>
    </source>
</evidence>
<gene>
    <name evidence="5" type="ORF">JKG68_02870</name>
</gene>
<keyword evidence="1" id="KW-0805">Transcription regulation</keyword>
<dbReference type="SUPFAM" id="SSF46785">
    <property type="entry name" value="Winged helix' DNA-binding domain"/>
    <property type="match status" value="1"/>
</dbReference>
<dbReference type="SMART" id="SM00419">
    <property type="entry name" value="HTH_CRP"/>
    <property type="match status" value="1"/>
</dbReference>
<keyword evidence="6" id="KW-1185">Reference proteome</keyword>
<dbReference type="PANTHER" id="PTHR24567">
    <property type="entry name" value="CRP FAMILY TRANSCRIPTIONAL REGULATORY PROTEIN"/>
    <property type="match status" value="1"/>
</dbReference>
<dbReference type="PROSITE" id="PS51063">
    <property type="entry name" value="HTH_CRP_2"/>
    <property type="match status" value="1"/>
</dbReference>
<reference evidence="5" key="1">
    <citation type="submission" date="2021-01" db="EMBL/GenBank/DDBJ databases">
        <title>Microvirga sp.</title>
        <authorList>
            <person name="Kim M.K."/>
        </authorList>
    </citation>
    <scope>NUCLEOTIDE SEQUENCE</scope>
    <source>
        <strain evidence="5">5420S-16</strain>
    </source>
</reference>
<dbReference type="SUPFAM" id="SSF51206">
    <property type="entry name" value="cAMP-binding domain-like"/>
    <property type="match status" value="1"/>
</dbReference>
<dbReference type="InterPro" id="IPR014710">
    <property type="entry name" value="RmlC-like_jellyroll"/>
</dbReference>
<sequence length="243" mass="26952">MLYAGAVREHRANKLLAALEPEDFACLEPHLEIVSLQQGQVLCETGQPLPYAYFPHNIIISLMAVMHDGRSAEMSVFGSEGVTGLTGAAVTNQAFGRYVVQITGTASRIKIAKMHEVVSTRPAIQRQMRHFMEALMARVLQNVACNAIHSVEARCARLILSTSHRVDQGMIPLTHEFWADRLGTQRSTISAIMKKFDNSGWIKQGRGGITITDPASLREVSCECYQTVHDVFVRLLPYTAKKD</sequence>
<evidence type="ECO:0000256" key="2">
    <source>
        <dbReference type="ARBA" id="ARBA00023125"/>
    </source>
</evidence>
<dbReference type="GO" id="GO:0003677">
    <property type="term" value="F:DNA binding"/>
    <property type="evidence" value="ECO:0007669"/>
    <property type="project" value="UniProtKB-KW"/>
</dbReference>
<dbReference type="InterPro" id="IPR012318">
    <property type="entry name" value="HTH_CRP"/>
</dbReference>
<dbReference type="AlphaFoldDB" id="A0A937CYI7"/>
<dbReference type="InterPro" id="IPR018490">
    <property type="entry name" value="cNMP-bd_dom_sf"/>
</dbReference>
<dbReference type="Pfam" id="PF13545">
    <property type="entry name" value="HTH_Crp_2"/>
    <property type="match status" value="1"/>
</dbReference>
<evidence type="ECO:0000313" key="5">
    <source>
        <dbReference type="EMBL" id="MBL0402902.1"/>
    </source>
</evidence>
<dbReference type="InterPro" id="IPR036390">
    <property type="entry name" value="WH_DNA-bd_sf"/>
</dbReference>
<dbReference type="GO" id="GO:0003700">
    <property type="term" value="F:DNA-binding transcription factor activity"/>
    <property type="evidence" value="ECO:0007669"/>
    <property type="project" value="TreeGrafter"/>
</dbReference>
<dbReference type="PANTHER" id="PTHR24567:SF74">
    <property type="entry name" value="HTH-TYPE TRANSCRIPTIONAL REGULATOR ARCR"/>
    <property type="match status" value="1"/>
</dbReference>
<keyword evidence="2" id="KW-0238">DNA-binding</keyword>
<evidence type="ECO:0000313" key="6">
    <source>
        <dbReference type="Proteomes" id="UP000605848"/>
    </source>
</evidence>
<proteinExistence type="predicted"/>
<dbReference type="Proteomes" id="UP000605848">
    <property type="component" value="Unassembled WGS sequence"/>
</dbReference>
<keyword evidence="3" id="KW-0804">Transcription</keyword>
<dbReference type="InterPro" id="IPR050397">
    <property type="entry name" value="Env_Response_Regulators"/>
</dbReference>
<evidence type="ECO:0000256" key="1">
    <source>
        <dbReference type="ARBA" id="ARBA00023015"/>
    </source>
</evidence>
<dbReference type="InterPro" id="IPR036388">
    <property type="entry name" value="WH-like_DNA-bd_sf"/>
</dbReference>
<dbReference type="Gene3D" id="1.10.10.10">
    <property type="entry name" value="Winged helix-like DNA-binding domain superfamily/Winged helix DNA-binding domain"/>
    <property type="match status" value="1"/>
</dbReference>
<protein>
    <submittedName>
        <fullName evidence="5">Crp/Fnr family transcriptional regulator</fullName>
    </submittedName>
</protein>
<dbReference type="GO" id="GO:0005829">
    <property type="term" value="C:cytosol"/>
    <property type="evidence" value="ECO:0007669"/>
    <property type="project" value="TreeGrafter"/>
</dbReference>
<comment type="caution">
    <text evidence="5">The sequence shown here is derived from an EMBL/GenBank/DDBJ whole genome shotgun (WGS) entry which is preliminary data.</text>
</comment>
<dbReference type="EMBL" id="JAEQMY010000003">
    <property type="protein sequence ID" value="MBL0402902.1"/>
    <property type="molecule type" value="Genomic_DNA"/>
</dbReference>
<accession>A0A937CYI7</accession>
<dbReference type="Gene3D" id="2.60.120.10">
    <property type="entry name" value="Jelly Rolls"/>
    <property type="match status" value="1"/>
</dbReference>
<feature type="domain" description="HTH crp-type" evidence="4">
    <location>
        <begin position="149"/>
        <end position="215"/>
    </location>
</feature>
<name>A0A937CYI7_9HYPH</name>
<organism evidence="5 6">
    <name type="scientific">Microvirga aerilata</name>
    <dbReference type="NCBI Taxonomy" id="670292"/>
    <lineage>
        <taxon>Bacteria</taxon>
        <taxon>Pseudomonadati</taxon>
        <taxon>Pseudomonadota</taxon>
        <taxon>Alphaproteobacteria</taxon>
        <taxon>Hyphomicrobiales</taxon>
        <taxon>Methylobacteriaceae</taxon>
        <taxon>Microvirga</taxon>
    </lineage>
</organism>